<dbReference type="Pfam" id="PF04892">
    <property type="entry name" value="VanZ"/>
    <property type="match status" value="1"/>
</dbReference>
<evidence type="ECO:0000313" key="3">
    <source>
        <dbReference type="EMBL" id="MBY0753939.1"/>
    </source>
</evidence>
<dbReference type="InterPro" id="IPR006976">
    <property type="entry name" value="VanZ-like"/>
</dbReference>
<gene>
    <name evidence="3" type="ORF">K5V21_00585</name>
</gene>
<dbReference type="Proteomes" id="UP001299068">
    <property type="component" value="Unassembled WGS sequence"/>
</dbReference>
<keyword evidence="1" id="KW-0472">Membrane</keyword>
<dbReference type="InterPro" id="IPR053150">
    <property type="entry name" value="Teicoplanin_resist-assoc"/>
</dbReference>
<evidence type="ECO:0000259" key="2">
    <source>
        <dbReference type="Pfam" id="PF04892"/>
    </source>
</evidence>
<keyword evidence="1" id="KW-0812">Transmembrane</keyword>
<feature type="transmembrane region" description="Helical" evidence="1">
    <location>
        <begin position="12"/>
        <end position="30"/>
    </location>
</feature>
<protein>
    <submittedName>
        <fullName evidence="3">VanZ family protein</fullName>
    </submittedName>
</protein>
<reference evidence="3 4" key="1">
    <citation type="journal article" date="2021" name="Cell Host Microbe">
        <title>in vivo commensal control of Clostridioides difficile virulence.</title>
        <authorList>
            <person name="Girinathan B.P."/>
            <person name="Dibenedetto N."/>
            <person name="Worley J.N."/>
            <person name="Peltier J."/>
            <person name="Arrieta-Ortiz M.L."/>
            <person name="Rupa Christinal Immanuel S."/>
            <person name="Lavin R."/>
            <person name="Delaney M.L."/>
            <person name="Cummins C."/>
            <person name="Hoffmann M."/>
            <person name="Luo Y."/>
            <person name="Gonzalez-Escalona N."/>
            <person name="Allard M."/>
            <person name="Onderdonk A.B."/>
            <person name="Gerber G.K."/>
            <person name="Sonenshein A.L."/>
            <person name="Baliga N."/>
            <person name="Dupuy B."/>
            <person name="Bry L."/>
        </authorList>
    </citation>
    <scope>NUCLEOTIDE SEQUENCE [LARGE SCALE GENOMIC DNA]</scope>
    <source>
        <strain evidence="3 4">DSM 599</strain>
    </source>
</reference>
<name>A0ABS7KT09_CLOSR</name>
<evidence type="ECO:0000313" key="4">
    <source>
        <dbReference type="Proteomes" id="UP001299068"/>
    </source>
</evidence>
<sequence length="69" mass="8105">MFFKEKVDSLKKILLICFFISLSIECLQYLESINIPSVGRFFETNDIILNTLGSGFGYIIYDKYLRRIL</sequence>
<dbReference type="EMBL" id="JAIKTU010000001">
    <property type="protein sequence ID" value="MBY0753939.1"/>
    <property type="molecule type" value="Genomic_DNA"/>
</dbReference>
<keyword evidence="4" id="KW-1185">Reference proteome</keyword>
<dbReference type="PANTHER" id="PTHR36834">
    <property type="entry name" value="MEMBRANE PROTEIN-RELATED"/>
    <property type="match status" value="1"/>
</dbReference>
<accession>A0ABS7KT09</accession>
<feature type="domain" description="VanZ-like" evidence="2">
    <location>
        <begin position="5"/>
        <end position="61"/>
    </location>
</feature>
<dbReference type="RefSeq" id="WP_221858650.1">
    <property type="nucleotide sequence ID" value="NZ_JAIKTU010000001.1"/>
</dbReference>
<organism evidence="3 4">
    <name type="scientific">Clostridium sardiniense</name>
    <name type="common">Clostridium absonum</name>
    <dbReference type="NCBI Taxonomy" id="29369"/>
    <lineage>
        <taxon>Bacteria</taxon>
        <taxon>Bacillati</taxon>
        <taxon>Bacillota</taxon>
        <taxon>Clostridia</taxon>
        <taxon>Eubacteriales</taxon>
        <taxon>Clostridiaceae</taxon>
        <taxon>Clostridium</taxon>
    </lineage>
</organism>
<dbReference type="PANTHER" id="PTHR36834:SF2">
    <property type="entry name" value="MEMBRANE PROTEIN"/>
    <property type="match status" value="1"/>
</dbReference>
<keyword evidence="1" id="KW-1133">Transmembrane helix</keyword>
<comment type="caution">
    <text evidence="3">The sequence shown here is derived from an EMBL/GenBank/DDBJ whole genome shotgun (WGS) entry which is preliminary data.</text>
</comment>
<proteinExistence type="predicted"/>
<evidence type="ECO:0000256" key="1">
    <source>
        <dbReference type="SAM" id="Phobius"/>
    </source>
</evidence>